<dbReference type="PANTHER" id="PTHR36448">
    <property type="entry name" value="BLR7373 PROTEIN"/>
    <property type="match status" value="1"/>
</dbReference>
<accession>A0A7K1YDT7</accession>
<dbReference type="InterPro" id="IPR014500">
    <property type="entry name" value="UCP019307_cupin"/>
</dbReference>
<organism evidence="2 3">
    <name type="scientific">Hufsiella arboris</name>
    <dbReference type="NCBI Taxonomy" id="2695275"/>
    <lineage>
        <taxon>Bacteria</taxon>
        <taxon>Pseudomonadati</taxon>
        <taxon>Bacteroidota</taxon>
        <taxon>Sphingobacteriia</taxon>
        <taxon>Sphingobacteriales</taxon>
        <taxon>Sphingobacteriaceae</taxon>
        <taxon>Hufsiella</taxon>
    </lineage>
</organism>
<dbReference type="InterPro" id="IPR014710">
    <property type="entry name" value="RmlC-like_jellyroll"/>
</dbReference>
<name>A0A7K1YDT7_9SPHI</name>
<proteinExistence type="predicted"/>
<sequence>MDKSQIIQQAYLVSEILEEDENFPNNKSMPLLVYKGALFLHPDDNDDTVKQIFAENNWTNAWTDGIYDYHHYHSITHEVLGVVCGTADVQFGGPNGKCIVLTRGDVVIIPAGVAHKKLSGTDDFSCVGAYPHGAQYDMNYGNDAERPQADENISKVHTPELDPVYGNEGHLKECWN</sequence>
<dbReference type="PIRSF" id="PIRSF019307">
    <property type="entry name" value="UCP019307"/>
    <property type="match status" value="1"/>
</dbReference>
<dbReference type="Pfam" id="PF00190">
    <property type="entry name" value="Cupin_1"/>
    <property type="match status" value="1"/>
</dbReference>
<dbReference type="InterPro" id="IPR047121">
    <property type="entry name" value="YjiB-like"/>
</dbReference>
<evidence type="ECO:0000313" key="2">
    <source>
        <dbReference type="EMBL" id="MXV52742.1"/>
    </source>
</evidence>
<dbReference type="EMBL" id="WVHT01000009">
    <property type="protein sequence ID" value="MXV52742.1"/>
    <property type="molecule type" value="Genomic_DNA"/>
</dbReference>
<evidence type="ECO:0000259" key="1">
    <source>
        <dbReference type="Pfam" id="PF00190"/>
    </source>
</evidence>
<reference evidence="2 3" key="1">
    <citation type="submission" date="2019-11" db="EMBL/GenBank/DDBJ databases">
        <title>Pedobacter sp. HMF7647 Genome sequencing and assembly.</title>
        <authorList>
            <person name="Kang H."/>
            <person name="Kim H."/>
            <person name="Joh K."/>
        </authorList>
    </citation>
    <scope>NUCLEOTIDE SEQUENCE [LARGE SCALE GENOMIC DNA]</scope>
    <source>
        <strain evidence="2 3">HMF7647</strain>
    </source>
</reference>
<feature type="domain" description="Cupin type-1" evidence="1">
    <location>
        <begin position="71"/>
        <end position="123"/>
    </location>
</feature>
<dbReference type="PANTHER" id="PTHR36448:SF2">
    <property type="entry name" value="CUPIN TYPE-1 DOMAIN-CONTAINING PROTEIN"/>
    <property type="match status" value="1"/>
</dbReference>
<dbReference type="AlphaFoldDB" id="A0A7K1YDT7"/>
<gene>
    <name evidence="2" type="ORF">GS399_17350</name>
</gene>
<dbReference type="Gene3D" id="2.60.120.10">
    <property type="entry name" value="Jelly Rolls"/>
    <property type="match status" value="1"/>
</dbReference>
<keyword evidence="3" id="KW-1185">Reference proteome</keyword>
<dbReference type="InterPro" id="IPR011051">
    <property type="entry name" value="RmlC_Cupin_sf"/>
</dbReference>
<comment type="caution">
    <text evidence="2">The sequence shown here is derived from an EMBL/GenBank/DDBJ whole genome shotgun (WGS) entry which is preliminary data.</text>
</comment>
<protein>
    <recommendedName>
        <fullName evidence="1">Cupin type-1 domain-containing protein</fullName>
    </recommendedName>
</protein>
<dbReference type="Proteomes" id="UP000466586">
    <property type="component" value="Unassembled WGS sequence"/>
</dbReference>
<dbReference type="InterPro" id="IPR006045">
    <property type="entry name" value="Cupin_1"/>
</dbReference>
<evidence type="ECO:0000313" key="3">
    <source>
        <dbReference type="Proteomes" id="UP000466586"/>
    </source>
</evidence>
<dbReference type="CDD" id="cd02219">
    <property type="entry name" value="cupin_YjlB-like"/>
    <property type="match status" value="1"/>
</dbReference>
<dbReference type="RefSeq" id="WP_160845917.1">
    <property type="nucleotide sequence ID" value="NZ_WVHT01000009.1"/>
</dbReference>
<dbReference type="SUPFAM" id="SSF51182">
    <property type="entry name" value="RmlC-like cupins"/>
    <property type="match status" value="1"/>
</dbReference>